<protein>
    <submittedName>
        <fullName evidence="4">Predicted protein</fullName>
    </submittedName>
</protein>
<evidence type="ECO:0000313" key="5">
    <source>
        <dbReference type="Proteomes" id="UP000001194"/>
    </source>
</evidence>
<evidence type="ECO:0000256" key="1">
    <source>
        <dbReference type="SAM" id="MobiDB-lite"/>
    </source>
</evidence>
<dbReference type="Pfam" id="PF08508">
    <property type="entry name" value="DUF1746"/>
    <property type="match status" value="1"/>
</dbReference>
<reference evidence="4 5" key="1">
    <citation type="journal article" date="2008" name="Nature">
        <title>The genome of Laccaria bicolor provides insights into mycorrhizal symbiosis.</title>
        <authorList>
            <person name="Martin F."/>
            <person name="Aerts A."/>
            <person name="Ahren D."/>
            <person name="Brun A."/>
            <person name="Danchin E.G.J."/>
            <person name="Duchaussoy F."/>
            <person name="Gibon J."/>
            <person name="Kohler A."/>
            <person name="Lindquist E."/>
            <person name="Pereda V."/>
            <person name="Salamov A."/>
            <person name="Shapiro H.J."/>
            <person name="Wuyts J."/>
            <person name="Blaudez D."/>
            <person name="Buee M."/>
            <person name="Brokstein P."/>
            <person name="Canbaeck B."/>
            <person name="Cohen D."/>
            <person name="Courty P.E."/>
            <person name="Coutinho P.M."/>
            <person name="Delaruelle C."/>
            <person name="Detter J.C."/>
            <person name="Deveau A."/>
            <person name="DiFazio S."/>
            <person name="Duplessis S."/>
            <person name="Fraissinet-Tachet L."/>
            <person name="Lucic E."/>
            <person name="Frey-Klett P."/>
            <person name="Fourrey C."/>
            <person name="Feussner I."/>
            <person name="Gay G."/>
            <person name="Grimwood J."/>
            <person name="Hoegger P.J."/>
            <person name="Jain P."/>
            <person name="Kilaru S."/>
            <person name="Labbe J."/>
            <person name="Lin Y.C."/>
            <person name="Legue V."/>
            <person name="Le Tacon F."/>
            <person name="Marmeisse R."/>
            <person name="Melayah D."/>
            <person name="Montanini B."/>
            <person name="Muratet M."/>
            <person name="Nehls U."/>
            <person name="Niculita-Hirzel H."/>
            <person name="Oudot-Le Secq M.P."/>
            <person name="Peter M."/>
            <person name="Quesneville H."/>
            <person name="Rajashekar B."/>
            <person name="Reich M."/>
            <person name="Rouhier N."/>
            <person name="Schmutz J."/>
            <person name="Yin T."/>
            <person name="Chalot M."/>
            <person name="Henrissat B."/>
            <person name="Kuees U."/>
            <person name="Lucas S."/>
            <person name="Van de Peer Y."/>
            <person name="Podila G.K."/>
            <person name="Polle A."/>
            <person name="Pukkila P.J."/>
            <person name="Richardson P.M."/>
            <person name="Rouze P."/>
            <person name="Sanders I.R."/>
            <person name="Stajich J.E."/>
            <person name="Tunlid A."/>
            <person name="Tuskan G."/>
            <person name="Grigoriev I.V."/>
        </authorList>
    </citation>
    <scope>NUCLEOTIDE SEQUENCE [LARGE SCALE GENOMIC DNA]</scope>
    <source>
        <strain evidence="5">S238N-H82 / ATCC MYA-4686</strain>
    </source>
</reference>
<dbReference type="PANTHER" id="PTHR39405">
    <property type="entry name" value="DSC E3 UBIQUITIN LIGASE COMPLEX SUBUNIT 4"/>
    <property type="match status" value="1"/>
</dbReference>
<sequence length="271" mass="30230">MHRRHHAQRQHIIHSLDTTLYQLHTLSFFLSPSLWSYLCRIFAQFQCSKPRDLDATRSLRFFFVIVFTLNLPSLWLHALHRPGEGRSIILDFIGMSYTPSKLSLFSLDTLILFLQWVLVTIAYEASISRQITEAEQDMLLPFPASPLPSALPSPITSTPSSPISGRLPDHTKTIYPPNTPPDVIDLRLHVIIARLRNPVPPPPRASDSHAGVLPLPNTTPWPLPAGMRLLMRAGRNLRRETGTGSRAVPTGQPEVTAGNRDGTTMPGAMDS</sequence>
<dbReference type="RefSeq" id="XP_001889880.1">
    <property type="nucleotide sequence ID" value="XM_001889845.1"/>
</dbReference>
<feature type="domain" description="DUF1746" evidence="3">
    <location>
        <begin position="15"/>
        <end position="117"/>
    </location>
</feature>
<dbReference type="GO" id="GO:0032933">
    <property type="term" value="P:SREBP signaling pathway"/>
    <property type="evidence" value="ECO:0007669"/>
    <property type="project" value="InterPro"/>
</dbReference>
<dbReference type="Proteomes" id="UP000001194">
    <property type="component" value="Unassembled WGS sequence"/>
</dbReference>
<feature type="region of interest" description="Disordered" evidence="1">
    <location>
        <begin position="151"/>
        <end position="178"/>
    </location>
</feature>
<dbReference type="GO" id="GO:0005783">
    <property type="term" value="C:endoplasmic reticulum"/>
    <property type="evidence" value="ECO:0007669"/>
    <property type="project" value="TreeGrafter"/>
</dbReference>
<dbReference type="GO" id="GO:0044695">
    <property type="term" value="C:Dsc E3 ubiquitin ligase complex"/>
    <property type="evidence" value="ECO:0007669"/>
    <property type="project" value="InterPro"/>
</dbReference>
<feature type="transmembrane region" description="Helical" evidence="2">
    <location>
        <begin position="59"/>
        <end position="78"/>
    </location>
</feature>
<proteinExistence type="predicted"/>
<feature type="compositionally biased region" description="Low complexity" evidence="1">
    <location>
        <begin position="152"/>
        <end position="164"/>
    </location>
</feature>
<dbReference type="InParanoid" id="B0E105"/>
<evidence type="ECO:0000313" key="4">
    <source>
        <dbReference type="EMBL" id="EDQ99531.1"/>
    </source>
</evidence>
<name>B0E105_LACBS</name>
<dbReference type="GeneID" id="6085497"/>
<keyword evidence="2" id="KW-1133">Transmembrane helix</keyword>
<dbReference type="InterPro" id="IPR038967">
    <property type="entry name" value="Dsc4-like"/>
</dbReference>
<feature type="region of interest" description="Disordered" evidence="1">
    <location>
        <begin position="239"/>
        <end position="271"/>
    </location>
</feature>
<keyword evidence="2" id="KW-0812">Transmembrane</keyword>
<dbReference type="AlphaFoldDB" id="B0E105"/>
<dbReference type="KEGG" id="lbc:LACBIDRAFT_316458"/>
<accession>B0E105</accession>
<dbReference type="HOGENOM" id="CLU_094671_0_0_1"/>
<dbReference type="PANTHER" id="PTHR39405:SF1">
    <property type="entry name" value="DSC E3 UBIQUITIN LIGASE COMPLEX SUBUNIT 4"/>
    <property type="match status" value="1"/>
</dbReference>
<keyword evidence="2" id="KW-0472">Membrane</keyword>
<evidence type="ECO:0000256" key="2">
    <source>
        <dbReference type="SAM" id="Phobius"/>
    </source>
</evidence>
<evidence type="ECO:0000259" key="3">
    <source>
        <dbReference type="Pfam" id="PF08508"/>
    </source>
</evidence>
<keyword evidence="5" id="KW-1185">Reference proteome</keyword>
<dbReference type="OrthoDB" id="5428737at2759"/>
<dbReference type="EMBL" id="DS547163">
    <property type="protein sequence ID" value="EDQ99531.1"/>
    <property type="molecule type" value="Genomic_DNA"/>
</dbReference>
<dbReference type="InterPro" id="IPR013715">
    <property type="entry name" value="DUF1746"/>
</dbReference>
<organism evidence="5">
    <name type="scientific">Laccaria bicolor (strain S238N-H82 / ATCC MYA-4686)</name>
    <name type="common">Bicoloured deceiver</name>
    <name type="synonym">Laccaria laccata var. bicolor</name>
    <dbReference type="NCBI Taxonomy" id="486041"/>
    <lineage>
        <taxon>Eukaryota</taxon>
        <taxon>Fungi</taxon>
        <taxon>Dikarya</taxon>
        <taxon>Basidiomycota</taxon>
        <taxon>Agaricomycotina</taxon>
        <taxon>Agaricomycetes</taxon>
        <taxon>Agaricomycetidae</taxon>
        <taxon>Agaricales</taxon>
        <taxon>Agaricineae</taxon>
        <taxon>Hydnangiaceae</taxon>
        <taxon>Laccaria</taxon>
    </lineage>
</organism>
<gene>
    <name evidence="4" type="ORF">LACBIDRAFT_316458</name>
</gene>